<evidence type="ECO:0000313" key="3">
    <source>
        <dbReference type="EMBL" id="KAK3302459.1"/>
    </source>
</evidence>
<feature type="region of interest" description="Disordered" evidence="1">
    <location>
        <begin position="139"/>
        <end position="170"/>
    </location>
</feature>
<sequence>MVTHAISPVPSLDLHPRDGTSHALISGAQAHSLESVFTNKAIFSDPFLELAQLTFAAFHFLITYLTLLVLSRPSIALFNPRRIHLLDILPLSLAMSLNMMLPNLSLAFSAVTLYQIAHTLLNPTVAALNAPPLPHNPAAGCNVWPSSRPASSTDDDDDHTPRDHPRPFSGTLASSLYTILGRRPPTAGLHASRHYQQLLFRQALPYPCPPPRGASLVGQQPLGAGAAELRTKGQGMVGVGVAVGEIVAYSVIMLQEN</sequence>
<dbReference type="Proteomes" id="UP001273166">
    <property type="component" value="Unassembled WGS sequence"/>
</dbReference>
<feature type="transmembrane region" description="Helical" evidence="2">
    <location>
        <begin position="50"/>
        <end position="70"/>
    </location>
</feature>
<keyword evidence="4" id="KW-1185">Reference proteome</keyword>
<keyword evidence="2" id="KW-0812">Transmembrane</keyword>
<organism evidence="3 4">
    <name type="scientific">Chaetomium strumarium</name>
    <dbReference type="NCBI Taxonomy" id="1170767"/>
    <lineage>
        <taxon>Eukaryota</taxon>
        <taxon>Fungi</taxon>
        <taxon>Dikarya</taxon>
        <taxon>Ascomycota</taxon>
        <taxon>Pezizomycotina</taxon>
        <taxon>Sordariomycetes</taxon>
        <taxon>Sordariomycetidae</taxon>
        <taxon>Sordariales</taxon>
        <taxon>Chaetomiaceae</taxon>
        <taxon>Chaetomium</taxon>
    </lineage>
</organism>
<dbReference type="AlphaFoldDB" id="A0AAJ0GM19"/>
<gene>
    <name evidence="3" type="ORF">B0T15DRAFT_496924</name>
</gene>
<dbReference type="RefSeq" id="XP_062718239.1">
    <property type="nucleotide sequence ID" value="XM_062867224.1"/>
</dbReference>
<name>A0AAJ0GM19_9PEZI</name>
<reference evidence="3" key="2">
    <citation type="submission" date="2023-06" db="EMBL/GenBank/DDBJ databases">
        <authorList>
            <consortium name="Lawrence Berkeley National Laboratory"/>
            <person name="Mondo S.J."/>
            <person name="Hensen N."/>
            <person name="Bonometti L."/>
            <person name="Westerberg I."/>
            <person name="Brannstrom I.O."/>
            <person name="Guillou S."/>
            <person name="Cros-Aarteil S."/>
            <person name="Calhoun S."/>
            <person name="Haridas S."/>
            <person name="Kuo A."/>
            <person name="Pangilinan J."/>
            <person name="Riley R."/>
            <person name="Labutti K."/>
            <person name="Andreopoulos B."/>
            <person name="Lipzen A."/>
            <person name="Chen C."/>
            <person name="Yanf M."/>
            <person name="Daum C."/>
            <person name="Ng V."/>
            <person name="Clum A."/>
            <person name="Steindorff A."/>
            <person name="Ohm R."/>
            <person name="Martin F."/>
            <person name="Silar P."/>
            <person name="Natvig D."/>
            <person name="Lalanne C."/>
            <person name="Gautier V."/>
            <person name="Ament-Velasquez S.L."/>
            <person name="Kruys A."/>
            <person name="Hutchinson M.I."/>
            <person name="Powell A.J."/>
            <person name="Barry K."/>
            <person name="Miller A.N."/>
            <person name="Grigoriev I.V."/>
            <person name="Debuchy R."/>
            <person name="Gladieux P."/>
            <person name="Thoren M.H."/>
            <person name="Johannesson H."/>
        </authorList>
    </citation>
    <scope>NUCLEOTIDE SEQUENCE</scope>
    <source>
        <strain evidence="3">CBS 333.67</strain>
    </source>
</reference>
<keyword evidence="2" id="KW-1133">Transmembrane helix</keyword>
<protein>
    <submittedName>
        <fullName evidence="3">Uncharacterized protein</fullName>
    </submittedName>
</protein>
<keyword evidence="2" id="KW-0472">Membrane</keyword>
<evidence type="ECO:0000313" key="4">
    <source>
        <dbReference type="Proteomes" id="UP001273166"/>
    </source>
</evidence>
<proteinExistence type="predicted"/>
<evidence type="ECO:0000256" key="2">
    <source>
        <dbReference type="SAM" id="Phobius"/>
    </source>
</evidence>
<dbReference type="GeneID" id="87886053"/>
<reference evidence="3" key="1">
    <citation type="journal article" date="2023" name="Mol. Phylogenet. Evol.">
        <title>Genome-scale phylogeny and comparative genomics of the fungal order Sordariales.</title>
        <authorList>
            <person name="Hensen N."/>
            <person name="Bonometti L."/>
            <person name="Westerberg I."/>
            <person name="Brannstrom I.O."/>
            <person name="Guillou S."/>
            <person name="Cros-Aarteil S."/>
            <person name="Calhoun S."/>
            <person name="Haridas S."/>
            <person name="Kuo A."/>
            <person name="Mondo S."/>
            <person name="Pangilinan J."/>
            <person name="Riley R."/>
            <person name="LaButti K."/>
            <person name="Andreopoulos B."/>
            <person name="Lipzen A."/>
            <person name="Chen C."/>
            <person name="Yan M."/>
            <person name="Daum C."/>
            <person name="Ng V."/>
            <person name="Clum A."/>
            <person name="Steindorff A."/>
            <person name="Ohm R.A."/>
            <person name="Martin F."/>
            <person name="Silar P."/>
            <person name="Natvig D.O."/>
            <person name="Lalanne C."/>
            <person name="Gautier V."/>
            <person name="Ament-Velasquez S.L."/>
            <person name="Kruys A."/>
            <person name="Hutchinson M.I."/>
            <person name="Powell A.J."/>
            <person name="Barry K."/>
            <person name="Miller A.N."/>
            <person name="Grigoriev I.V."/>
            <person name="Debuchy R."/>
            <person name="Gladieux P."/>
            <person name="Hiltunen Thoren M."/>
            <person name="Johannesson H."/>
        </authorList>
    </citation>
    <scope>NUCLEOTIDE SEQUENCE</scope>
    <source>
        <strain evidence="3">CBS 333.67</strain>
    </source>
</reference>
<feature type="transmembrane region" description="Helical" evidence="2">
    <location>
        <begin position="91"/>
        <end position="114"/>
    </location>
</feature>
<dbReference type="EMBL" id="JAUDZG010000007">
    <property type="protein sequence ID" value="KAK3302459.1"/>
    <property type="molecule type" value="Genomic_DNA"/>
</dbReference>
<accession>A0AAJ0GM19</accession>
<evidence type="ECO:0000256" key="1">
    <source>
        <dbReference type="SAM" id="MobiDB-lite"/>
    </source>
</evidence>
<comment type="caution">
    <text evidence="3">The sequence shown here is derived from an EMBL/GenBank/DDBJ whole genome shotgun (WGS) entry which is preliminary data.</text>
</comment>